<protein>
    <submittedName>
        <fullName evidence="2">Pimeloyl-ACP methyl ester carboxylesterase</fullName>
    </submittedName>
</protein>
<dbReference type="RefSeq" id="WP_043832427.1">
    <property type="nucleotide sequence ID" value="NZ_FOKG01000042.1"/>
</dbReference>
<gene>
    <name evidence="2" type="ORF">SAMN05216266_1428</name>
</gene>
<feature type="domain" description="Serine aminopeptidase S33" evidence="1">
    <location>
        <begin position="29"/>
        <end position="268"/>
    </location>
</feature>
<dbReference type="InterPro" id="IPR022742">
    <property type="entry name" value="Hydrolase_4"/>
</dbReference>
<dbReference type="PANTHER" id="PTHR43194:SF2">
    <property type="entry name" value="PEROXISOMAL MEMBRANE PROTEIN LPX1"/>
    <property type="match status" value="1"/>
</dbReference>
<dbReference type="InterPro" id="IPR050228">
    <property type="entry name" value="Carboxylesterase_BioH"/>
</dbReference>
<dbReference type="Pfam" id="PF12146">
    <property type="entry name" value="Hydrolase_4"/>
    <property type="match status" value="1"/>
</dbReference>
<name>A0A1I1CP31_9PSEU</name>
<evidence type="ECO:0000313" key="3">
    <source>
        <dbReference type="Proteomes" id="UP000243799"/>
    </source>
</evidence>
<proteinExistence type="predicted"/>
<dbReference type="Proteomes" id="UP000243799">
    <property type="component" value="Unassembled WGS sequence"/>
</dbReference>
<evidence type="ECO:0000313" key="2">
    <source>
        <dbReference type="EMBL" id="SFB64294.1"/>
    </source>
</evidence>
<keyword evidence="3" id="KW-1185">Reference proteome</keyword>
<dbReference type="OrthoDB" id="9804819at2"/>
<accession>A0A1I1CP31</accession>
<organism evidence="2 3">
    <name type="scientific">Amycolatopsis marina</name>
    <dbReference type="NCBI Taxonomy" id="490629"/>
    <lineage>
        <taxon>Bacteria</taxon>
        <taxon>Bacillati</taxon>
        <taxon>Actinomycetota</taxon>
        <taxon>Actinomycetes</taxon>
        <taxon>Pseudonocardiales</taxon>
        <taxon>Pseudonocardiaceae</taxon>
        <taxon>Amycolatopsis</taxon>
    </lineage>
</organism>
<dbReference type="STRING" id="490629.SAMN05216266_1428"/>
<dbReference type="PANTHER" id="PTHR43194">
    <property type="entry name" value="HYDROLASE ALPHA/BETA FOLD FAMILY"/>
    <property type="match status" value="1"/>
</dbReference>
<dbReference type="AlphaFoldDB" id="A0A1I1CP31"/>
<dbReference type="SUPFAM" id="SSF53474">
    <property type="entry name" value="alpha/beta-Hydrolases"/>
    <property type="match status" value="1"/>
</dbReference>
<dbReference type="Gene3D" id="3.40.50.1820">
    <property type="entry name" value="alpha/beta hydrolase"/>
    <property type="match status" value="1"/>
</dbReference>
<reference evidence="3" key="1">
    <citation type="submission" date="2016-10" db="EMBL/GenBank/DDBJ databases">
        <authorList>
            <person name="Varghese N."/>
            <person name="Submissions S."/>
        </authorList>
    </citation>
    <scope>NUCLEOTIDE SEQUENCE [LARGE SCALE GENOMIC DNA]</scope>
    <source>
        <strain evidence="3">CGMCC 4.3568</strain>
    </source>
</reference>
<sequence>MTTGPTTVHYQCKGITLAGDHWTPDTSTHPRGTAILLHGVGQTRKSWQRTAARLAADGWSALTLDARGHGDSDWACPDGYTLEHLVDDLTHIGRTCEDRPVLVGASMGGLTALVAQAHHDLGRALVMVDIAPQMNTTGAERILRFMGQHREGFATLDDAAAALADYNPHRTTPGSTRGLRKNLRKHRDGRWYWHWDPQLLQFMADPAAFTDTLRQIDDAAHQITAPTLLIRGELSDVIDQGSVEHLLDRIPTASSMTIANTGHMIVGDDNDFFTTALLDYLNHLPATPDT</sequence>
<evidence type="ECO:0000259" key="1">
    <source>
        <dbReference type="Pfam" id="PF12146"/>
    </source>
</evidence>
<dbReference type="InterPro" id="IPR029058">
    <property type="entry name" value="AB_hydrolase_fold"/>
</dbReference>
<dbReference type="EMBL" id="FOKG01000042">
    <property type="protein sequence ID" value="SFB64294.1"/>
    <property type="molecule type" value="Genomic_DNA"/>
</dbReference>